<feature type="compositionally biased region" description="Basic and acidic residues" evidence="1">
    <location>
        <begin position="129"/>
        <end position="142"/>
    </location>
</feature>
<gene>
    <name evidence="2" type="ORF">L201_003206</name>
</gene>
<feature type="region of interest" description="Disordered" evidence="1">
    <location>
        <begin position="129"/>
        <end position="151"/>
    </location>
</feature>
<reference evidence="2 3" key="1">
    <citation type="submission" date="2024-01" db="EMBL/GenBank/DDBJ databases">
        <title>Comparative genomics of Cryptococcus and Kwoniella reveals pathogenesis evolution and contrasting modes of karyotype evolution via chromosome fusion or intercentromeric recombination.</title>
        <authorList>
            <person name="Coelho M.A."/>
            <person name="David-Palma M."/>
            <person name="Shea T."/>
            <person name="Bowers K."/>
            <person name="McGinley-Smith S."/>
            <person name="Mohammad A.W."/>
            <person name="Gnirke A."/>
            <person name="Yurkov A.M."/>
            <person name="Nowrousian M."/>
            <person name="Sun S."/>
            <person name="Cuomo C.A."/>
            <person name="Heitman J."/>
        </authorList>
    </citation>
    <scope>NUCLEOTIDE SEQUENCE [LARGE SCALE GENOMIC DNA]</scope>
    <source>
        <strain evidence="2 3">CBS 6074</strain>
    </source>
</reference>
<dbReference type="GeneID" id="91093876"/>
<proteinExistence type="predicted"/>
<name>A0AAX4JU02_9TREE</name>
<dbReference type="RefSeq" id="XP_066075061.1">
    <property type="nucleotide sequence ID" value="XM_066218964.1"/>
</dbReference>
<organism evidence="2 3">
    <name type="scientific">Kwoniella dendrophila CBS 6074</name>
    <dbReference type="NCBI Taxonomy" id="1295534"/>
    <lineage>
        <taxon>Eukaryota</taxon>
        <taxon>Fungi</taxon>
        <taxon>Dikarya</taxon>
        <taxon>Basidiomycota</taxon>
        <taxon>Agaricomycotina</taxon>
        <taxon>Tremellomycetes</taxon>
        <taxon>Tremellales</taxon>
        <taxon>Cryptococcaceae</taxon>
        <taxon>Kwoniella</taxon>
    </lineage>
</organism>
<accession>A0AAX4JU02</accession>
<sequence length="410" mass="47026">MKNFNPILSRSPPTTALTFPQIHAHFSIQNVDEDTSIPPTPESDGSKGVRIIDHSLSIYSTIPGNHDHKVDRLPRISNITTSTGNNLSKSDFSETSTISTLLITPTINRSPVSHTVLLRNHSSIHLEHEVGEQNDNENERQVSGDYQDQASTPTLTSRLKTQVLQQQQLDQINRQKRIVTIEKEELSIQYQKLHSTRTTNIPQITNDISEIALTYREPITDFGKGQQIHLNFLQIPYINDKVDSSTLTYTSFSSSSSTSESSGYSEIIPRDERQSQIWMNEYWSMYDSRLQQEREERQKLRRFSSDSNDEGVRKWLISQQHHATTRNTQYKRKSSFSSDCRSQSNSIYTTLSPDLWVDKPKVSKAIVYSHTSKIQAKSFKRLLKIQLISILLVDEAEKHKQRDSRSNSVY</sequence>
<evidence type="ECO:0000313" key="2">
    <source>
        <dbReference type="EMBL" id="WWC88298.1"/>
    </source>
</evidence>
<evidence type="ECO:0000313" key="3">
    <source>
        <dbReference type="Proteomes" id="UP001355207"/>
    </source>
</evidence>
<dbReference type="AlphaFoldDB" id="A0AAX4JU02"/>
<keyword evidence="3" id="KW-1185">Reference proteome</keyword>
<protein>
    <submittedName>
        <fullName evidence="2">Uncharacterized protein</fullName>
    </submittedName>
</protein>
<dbReference type="EMBL" id="CP144101">
    <property type="protein sequence ID" value="WWC88298.1"/>
    <property type="molecule type" value="Genomic_DNA"/>
</dbReference>
<dbReference type="Proteomes" id="UP001355207">
    <property type="component" value="Chromosome 4"/>
</dbReference>
<evidence type="ECO:0000256" key="1">
    <source>
        <dbReference type="SAM" id="MobiDB-lite"/>
    </source>
</evidence>